<dbReference type="GO" id="GO:0043138">
    <property type="term" value="F:3'-5' DNA helicase activity"/>
    <property type="evidence" value="ECO:0007669"/>
    <property type="project" value="TreeGrafter"/>
</dbReference>
<keyword evidence="3" id="KW-0802">TPR repeat</keyword>
<dbReference type="GO" id="GO:0003676">
    <property type="term" value="F:nucleic acid binding"/>
    <property type="evidence" value="ECO:0007669"/>
    <property type="project" value="InterPro"/>
</dbReference>
<dbReference type="InterPro" id="IPR019734">
    <property type="entry name" value="TPR_rpt"/>
</dbReference>
<dbReference type="SMART" id="SM00028">
    <property type="entry name" value="TPR"/>
    <property type="match status" value="1"/>
</dbReference>
<evidence type="ECO:0000259" key="4">
    <source>
        <dbReference type="PROSITE" id="PS51192"/>
    </source>
</evidence>
<dbReference type="SUPFAM" id="SSF48452">
    <property type="entry name" value="TPR-like"/>
    <property type="match status" value="1"/>
</dbReference>
<dbReference type="Pfam" id="PF09369">
    <property type="entry name" value="MZB"/>
    <property type="match status" value="1"/>
</dbReference>
<dbReference type="STRING" id="294671.YLM1_0754"/>
<dbReference type="InterPro" id="IPR011990">
    <property type="entry name" value="TPR-like_helical_dom_sf"/>
</dbReference>
<dbReference type="GeneID" id="28489051"/>
<dbReference type="CDD" id="cd18797">
    <property type="entry name" value="SF2_C_Hrq"/>
    <property type="match status" value="1"/>
</dbReference>
<dbReference type="PANTHER" id="PTHR47957:SF3">
    <property type="entry name" value="ATP-DEPENDENT HELICASE HRQ1"/>
    <property type="match status" value="1"/>
</dbReference>
<keyword evidence="7" id="KW-1185">Reference proteome</keyword>
<dbReference type="Pfam" id="PF22982">
    <property type="entry name" value="WHD_HRQ1"/>
    <property type="match status" value="1"/>
</dbReference>
<feature type="repeat" description="TPR" evidence="3">
    <location>
        <begin position="860"/>
        <end position="893"/>
    </location>
</feature>
<dbReference type="Proteomes" id="UP000066376">
    <property type="component" value="Chromosome"/>
</dbReference>
<evidence type="ECO:0000256" key="1">
    <source>
        <dbReference type="ARBA" id="ARBA00022741"/>
    </source>
</evidence>
<dbReference type="SMART" id="SM00490">
    <property type="entry name" value="HELICc"/>
    <property type="match status" value="1"/>
</dbReference>
<dbReference type="AlphaFoldDB" id="A0A126QZ34"/>
<dbReference type="CDD" id="cd17923">
    <property type="entry name" value="DEXHc_Hrq1-like"/>
    <property type="match status" value="1"/>
</dbReference>
<evidence type="ECO:0000313" key="7">
    <source>
        <dbReference type="Proteomes" id="UP000066376"/>
    </source>
</evidence>
<evidence type="ECO:0000256" key="3">
    <source>
        <dbReference type="PROSITE-ProRule" id="PRU00339"/>
    </source>
</evidence>
<keyword evidence="6" id="KW-0378">Hydrolase</keyword>
<dbReference type="InterPro" id="IPR027417">
    <property type="entry name" value="P-loop_NTPase"/>
</dbReference>
<dbReference type="Pfam" id="PF00270">
    <property type="entry name" value="DEAD"/>
    <property type="match status" value="1"/>
</dbReference>
<dbReference type="InterPro" id="IPR018973">
    <property type="entry name" value="MZB"/>
</dbReference>
<keyword evidence="6" id="KW-0347">Helicase</keyword>
<dbReference type="RefSeq" id="WP_067146451.1">
    <property type="nucleotide sequence ID" value="NZ_CP014265.1"/>
</dbReference>
<keyword evidence="2" id="KW-0067">ATP-binding</keyword>
<dbReference type="InterPro" id="IPR001650">
    <property type="entry name" value="Helicase_C-like"/>
</dbReference>
<dbReference type="KEGG" id="mol:YLM1_0754"/>
<evidence type="ECO:0000259" key="5">
    <source>
        <dbReference type="PROSITE" id="PS51194"/>
    </source>
</evidence>
<feature type="domain" description="Helicase ATP-binding" evidence="4">
    <location>
        <begin position="65"/>
        <end position="244"/>
    </location>
</feature>
<dbReference type="PANTHER" id="PTHR47957">
    <property type="entry name" value="ATP-DEPENDENT HELICASE HRQ1"/>
    <property type="match status" value="1"/>
</dbReference>
<dbReference type="PROSITE" id="PS51192">
    <property type="entry name" value="HELICASE_ATP_BIND_1"/>
    <property type="match status" value="1"/>
</dbReference>
<dbReference type="SUPFAM" id="SSF52540">
    <property type="entry name" value="P-loop containing nucleoside triphosphate hydrolases"/>
    <property type="match status" value="1"/>
</dbReference>
<keyword evidence="1" id="KW-0547">Nucleotide-binding</keyword>
<protein>
    <submittedName>
        <fullName evidence="6">DEAD/DEAH box helicase domain-containing protein</fullName>
    </submittedName>
</protein>
<evidence type="ECO:0000313" key="6">
    <source>
        <dbReference type="EMBL" id="AMK15311.1"/>
    </source>
</evidence>
<dbReference type="InterPro" id="IPR011545">
    <property type="entry name" value="DEAD/DEAH_box_helicase_dom"/>
</dbReference>
<reference evidence="6 7" key="1">
    <citation type="journal article" date="2016" name="Genome Announc.">
        <title>Draft Genome Sequence of the Rumen Methanogen Methanobrevibacter olleyae YLM1.</title>
        <authorList>
            <person name="Kelly W.J."/>
            <person name="Li D."/>
            <person name="Lambie S.C."/>
            <person name="Cox F."/>
            <person name="Attwood G.T."/>
            <person name="Altermann E."/>
            <person name="Leahy S.C."/>
        </authorList>
    </citation>
    <scope>NUCLEOTIDE SEQUENCE [LARGE SCALE GENOMIC DNA]</scope>
    <source>
        <strain evidence="6 7">YLM1</strain>
    </source>
</reference>
<reference evidence="7" key="2">
    <citation type="submission" date="2016-02" db="EMBL/GenBank/DDBJ databases">
        <title>The draft genome sequence of the rumen methanogen Methanobrevibacter olleyae YLM1.</title>
        <authorList>
            <consortium name="New Zealand Agricultural Greenhouse Gas Research Centre/Pastoral Greenhouse Gas Research Consortium"/>
            <person name="Kelly W.J."/>
            <person name="Li D."/>
            <person name="Lambie S.C."/>
            <person name="Attwood G.T."/>
            <person name="Altermann E."/>
            <person name="Leahy S.C."/>
        </authorList>
    </citation>
    <scope>NUCLEOTIDE SEQUENCE [LARGE SCALE GENOMIC DNA]</scope>
    <source>
        <strain evidence="7">YLM1</strain>
    </source>
</reference>
<dbReference type="PROSITE" id="PS50005">
    <property type="entry name" value="TPR"/>
    <property type="match status" value="1"/>
</dbReference>
<sequence>MTNKDEMENIDKFKNDIFFRRKIEHVETIPAKEAIYKKVDNLEKKILNYLEDKGIKLYKHQELAIKKSREDKNIIITTPTASGKTLSFNLPVLEELIKDNDACALYIYPAKALSYDQLKVLRRFDEELELDLNVNPYDGDTPKAKRYKIRQESRVILTNPYQIHYILQWHHQWKRFYSNLKYIVIDEAHYYKGIFGSNVAFLIRRLKRIANFYGSNPKFILSSATLANPLELAEKLTGEEFELIDKDSSPSGEKDFILYNPYKKLATNSDDANLSIHQETERIFLYLLLKDIQTLCFTSSRKIAELIALWAKRDMEHTKKKYADRISAYRAGYLAEDRREIEDGLKSRKYLGVTSTNALELGIDVGSLDAVIISGFPGSMISTWQQGGRSGRSNQKSLVILVAFENQLDQYFMKNPEFFFDKPHENVVIDLKNEKLLNNHIICAANELPLSQEELKDVFDVDEDFLEEIIQNRDLKKNSSGIYIYPYDDNPAFEFSLDKISNEIFSVMNGNQLIEKIERSQMYREAHEGAILINKGQTYIVTDVNFKTHHINVIKRDVNAHTIALKRTQTKIIKKIKKVKIGDFTVHYGELEVEEDYYKYKRMEFSKTIGSYVLDLAPLKFKTKGLWFTIPDGLKEALEDKYENENEVFLGGLHGVEHALIGLFPLHVMCDRFDIGGLSTNYHEDTQEASIFIYDAYEGGIGICEKAIEVFSKLTNSTRNLLKRCECENGCPSCIYSPKCGNDNKPLHKKATEFILDYIWEEMNKLSPEELSALENQAIRDDISYNETYYNQNSLISENNTQDKPIKSNTSSITRYDEENNEVNNLLDEEYNDALEEYNKANYTIAKEILTNIIIKEDSADAYYLIGKILNKQEDKTGALSFVKKAISIDSEHEAANEFYLELKSY</sequence>
<proteinExistence type="predicted"/>
<dbReference type="InterPro" id="IPR014001">
    <property type="entry name" value="Helicase_ATP-bd"/>
</dbReference>
<accession>A0A126QZ34</accession>
<dbReference type="GO" id="GO:0036297">
    <property type="term" value="P:interstrand cross-link repair"/>
    <property type="evidence" value="ECO:0007669"/>
    <property type="project" value="TreeGrafter"/>
</dbReference>
<dbReference type="PATRIC" id="fig|294671.3.peg.787"/>
<evidence type="ECO:0000256" key="2">
    <source>
        <dbReference type="ARBA" id="ARBA00022840"/>
    </source>
</evidence>
<dbReference type="SMART" id="SM00487">
    <property type="entry name" value="DEXDc"/>
    <property type="match status" value="1"/>
</dbReference>
<organism evidence="6 7">
    <name type="scientific">Methanobrevibacter olleyae</name>
    <dbReference type="NCBI Taxonomy" id="294671"/>
    <lineage>
        <taxon>Archaea</taxon>
        <taxon>Methanobacteriati</taxon>
        <taxon>Methanobacteriota</taxon>
        <taxon>Methanomada group</taxon>
        <taxon>Methanobacteria</taxon>
        <taxon>Methanobacteriales</taxon>
        <taxon>Methanobacteriaceae</taxon>
        <taxon>Methanobrevibacter</taxon>
    </lineage>
</organism>
<dbReference type="GO" id="GO:0006289">
    <property type="term" value="P:nucleotide-excision repair"/>
    <property type="evidence" value="ECO:0007669"/>
    <property type="project" value="TreeGrafter"/>
</dbReference>
<name>A0A126QZ34_METOL</name>
<dbReference type="Gene3D" id="1.25.40.10">
    <property type="entry name" value="Tetratricopeptide repeat domain"/>
    <property type="match status" value="1"/>
</dbReference>
<dbReference type="GO" id="GO:0005524">
    <property type="term" value="F:ATP binding"/>
    <property type="evidence" value="ECO:0007669"/>
    <property type="project" value="UniProtKB-KW"/>
</dbReference>
<gene>
    <name evidence="6" type="ORF">YLM1_0754</name>
</gene>
<dbReference type="Pfam" id="PF00271">
    <property type="entry name" value="Helicase_C"/>
    <property type="match status" value="1"/>
</dbReference>
<dbReference type="InterPro" id="IPR055227">
    <property type="entry name" value="HRQ1_WHD"/>
</dbReference>
<dbReference type="EMBL" id="CP014265">
    <property type="protein sequence ID" value="AMK15311.1"/>
    <property type="molecule type" value="Genomic_DNA"/>
</dbReference>
<dbReference type="Gene3D" id="3.40.50.300">
    <property type="entry name" value="P-loop containing nucleotide triphosphate hydrolases"/>
    <property type="match status" value="2"/>
</dbReference>
<dbReference type="PROSITE" id="PS51194">
    <property type="entry name" value="HELICASE_CTER"/>
    <property type="match status" value="1"/>
</dbReference>
<feature type="domain" description="Helicase C-terminal" evidence="5">
    <location>
        <begin position="284"/>
        <end position="435"/>
    </location>
</feature>